<protein>
    <submittedName>
        <fullName evidence="1">Uncharacterized protein</fullName>
    </submittedName>
</protein>
<feature type="non-terminal residue" evidence="1">
    <location>
        <position position="31"/>
    </location>
</feature>
<accession>A0A8J2JYE4</accession>
<dbReference type="AlphaFoldDB" id="A0A8J2JYE4"/>
<gene>
    <name evidence="1" type="ORF">AFUS01_LOCUS17956</name>
</gene>
<keyword evidence="2" id="KW-1185">Reference proteome</keyword>
<evidence type="ECO:0000313" key="1">
    <source>
        <dbReference type="EMBL" id="CAG7729225.1"/>
    </source>
</evidence>
<sequence>MVEEVVEVEVVDLEKHRINPKPMGPMEPSHQ</sequence>
<proteinExistence type="predicted"/>
<name>A0A8J2JYE4_9HEXA</name>
<comment type="caution">
    <text evidence="1">The sequence shown here is derived from an EMBL/GenBank/DDBJ whole genome shotgun (WGS) entry which is preliminary data.</text>
</comment>
<dbReference type="Proteomes" id="UP000708208">
    <property type="component" value="Unassembled WGS sequence"/>
</dbReference>
<dbReference type="EMBL" id="CAJVCH010175628">
    <property type="protein sequence ID" value="CAG7729225.1"/>
    <property type="molecule type" value="Genomic_DNA"/>
</dbReference>
<reference evidence="1" key="1">
    <citation type="submission" date="2021-06" db="EMBL/GenBank/DDBJ databases">
        <authorList>
            <person name="Hodson N. C."/>
            <person name="Mongue J. A."/>
            <person name="Jaron S. K."/>
        </authorList>
    </citation>
    <scope>NUCLEOTIDE SEQUENCE</scope>
</reference>
<evidence type="ECO:0000313" key="2">
    <source>
        <dbReference type="Proteomes" id="UP000708208"/>
    </source>
</evidence>
<organism evidence="1 2">
    <name type="scientific">Allacma fusca</name>
    <dbReference type="NCBI Taxonomy" id="39272"/>
    <lineage>
        <taxon>Eukaryota</taxon>
        <taxon>Metazoa</taxon>
        <taxon>Ecdysozoa</taxon>
        <taxon>Arthropoda</taxon>
        <taxon>Hexapoda</taxon>
        <taxon>Collembola</taxon>
        <taxon>Symphypleona</taxon>
        <taxon>Sminthuridae</taxon>
        <taxon>Allacma</taxon>
    </lineage>
</organism>